<evidence type="ECO:0000256" key="3">
    <source>
        <dbReference type="ARBA" id="ARBA00008061"/>
    </source>
</evidence>
<evidence type="ECO:0000256" key="17">
    <source>
        <dbReference type="PIRSR" id="PIRSR006337-3"/>
    </source>
</evidence>
<evidence type="ECO:0000256" key="5">
    <source>
        <dbReference type="ARBA" id="ARBA00015938"/>
    </source>
</evidence>
<dbReference type="CDD" id="cd02853">
    <property type="entry name" value="E_set_MTHase_like_N"/>
    <property type="match status" value="1"/>
</dbReference>
<evidence type="ECO:0000256" key="8">
    <source>
        <dbReference type="ARBA" id="ARBA00023277"/>
    </source>
</evidence>
<dbReference type="PANTHER" id="PTHR43651:SF11">
    <property type="entry name" value="MALTO-OLIGOSYLTREHALOSE TREHALOHYDROLASE"/>
    <property type="match status" value="1"/>
</dbReference>
<dbReference type="SUPFAM" id="SSF51445">
    <property type="entry name" value="(Trans)glycosidases"/>
    <property type="match status" value="1"/>
</dbReference>
<evidence type="ECO:0000259" key="18">
    <source>
        <dbReference type="SMART" id="SM00642"/>
    </source>
</evidence>
<feature type="site" description="Transition state stabilizer" evidence="17">
    <location>
        <position position="380"/>
    </location>
</feature>
<gene>
    <name evidence="19" type="ORF">HDF09_003828</name>
</gene>
<dbReference type="EC" id="3.2.1.141" evidence="4 13"/>
<evidence type="ECO:0000256" key="9">
    <source>
        <dbReference type="ARBA" id="ARBA00023295"/>
    </source>
</evidence>
<dbReference type="UniPathway" id="UPA00299"/>
<dbReference type="PANTHER" id="PTHR43651">
    <property type="entry name" value="1,4-ALPHA-GLUCAN-BRANCHING ENZYME"/>
    <property type="match status" value="1"/>
</dbReference>
<evidence type="ECO:0000313" key="19">
    <source>
        <dbReference type="EMBL" id="MBB5319129.1"/>
    </source>
</evidence>
<organism evidence="19 20">
    <name type="scientific">Tunturiibacter empetritectus</name>
    <dbReference type="NCBI Taxonomy" id="3069691"/>
    <lineage>
        <taxon>Bacteria</taxon>
        <taxon>Pseudomonadati</taxon>
        <taxon>Acidobacteriota</taxon>
        <taxon>Terriglobia</taxon>
        <taxon>Terriglobales</taxon>
        <taxon>Acidobacteriaceae</taxon>
        <taxon>Tunturiibacter</taxon>
    </lineage>
</organism>
<dbReference type="Pfam" id="PF00128">
    <property type="entry name" value="Alpha-amylase"/>
    <property type="match status" value="1"/>
</dbReference>
<dbReference type="GO" id="GO:0033942">
    <property type="term" value="F:4-alpha-D-(1-&gt;4)-alpha-D-glucanotrehalose trehalohydrolase activity"/>
    <property type="evidence" value="ECO:0007669"/>
    <property type="project" value="UniProtKB-EC"/>
</dbReference>
<feature type="binding site" evidence="16">
    <location>
        <begin position="309"/>
        <end position="313"/>
    </location>
    <ligand>
        <name>substrate</name>
    </ligand>
</feature>
<dbReference type="InterPro" id="IPR022567">
    <property type="entry name" value="DUF3459"/>
</dbReference>
<evidence type="ECO:0000313" key="20">
    <source>
        <dbReference type="Proteomes" id="UP000568106"/>
    </source>
</evidence>
<dbReference type="Gene3D" id="1.10.10.760">
    <property type="entry name" value="E-set domains of sugar-utilizing enzymes"/>
    <property type="match status" value="1"/>
</dbReference>
<dbReference type="Gene3D" id="3.20.20.80">
    <property type="entry name" value="Glycosidases"/>
    <property type="match status" value="1"/>
</dbReference>
<dbReference type="InterPro" id="IPR044901">
    <property type="entry name" value="Trehalose_TreZ_E-set_sf"/>
</dbReference>
<comment type="pathway">
    <text evidence="2 14">Glycan biosynthesis; trehalose biosynthesis.</text>
</comment>
<evidence type="ECO:0000256" key="7">
    <source>
        <dbReference type="ARBA" id="ARBA00022801"/>
    </source>
</evidence>
<feature type="domain" description="Glycosyl hydrolase family 13 catalytic" evidence="18">
    <location>
        <begin position="101"/>
        <end position="447"/>
    </location>
</feature>
<comment type="caution">
    <text evidence="19">The sequence shown here is derived from an EMBL/GenBank/DDBJ whole genome shotgun (WGS) entry which is preliminary data.</text>
</comment>
<dbReference type="EMBL" id="JACHDY010000006">
    <property type="protein sequence ID" value="MBB5319129.1"/>
    <property type="molecule type" value="Genomic_DNA"/>
</dbReference>
<dbReference type="InterPro" id="IPR017853">
    <property type="entry name" value="GH"/>
</dbReference>
<feature type="binding site" evidence="16">
    <location>
        <begin position="245"/>
        <end position="250"/>
    </location>
    <ligand>
        <name>substrate</name>
    </ligand>
</feature>
<dbReference type="SMART" id="SM00642">
    <property type="entry name" value="Aamy"/>
    <property type="match status" value="1"/>
</dbReference>
<evidence type="ECO:0000256" key="13">
    <source>
        <dbReference type="NCBIfam" id="TIGR02402"/>
    </source>
</evidence>
<keyword evidence="20" id="KW-1185">Reference proteome</keyword>
<keyword evidence="7 14" id="KW-0378">Hydrolase</keyword>
<keyword evidence="6" id="KW-0963">Cytoplasm</keyword>
<feature type="active site" description="Proton donor" evidence="15">
    <location>
        <position position="284"/>
    </location>
</feature>
<keyword evidence="9 14" id="KW-0326">Glycosidase</keyword>
<evidence type="ECO:0000256" key="16">
    <source>
        <dbReference type="PIRSR" id="PIRSR006337-2"/>
    </source>
</evidence>
<dbReference type="PIRSF" id="PIRSF006337">
    <property type="entry name" value="Trehalose_TreZ"/>
    <property type="match status" value="1"/>
</dbReference>
<feature type="binding site" evidence="16">
    <location>
        <begin position="379"/>
        <end position="384"/>
    </location>
    <ligand>
        <name>substrate</name>
    </ligand>
</feature>
<evidence type="ECO:0000256" key="15">
    <source>
        <dbReference type="PIRSR" id="PIRSR006337-1"/>
    </source>
</evidence>
<comment type="similarity">
    <text evidence="3 14">Belongs to the glycosyl hydrolase 13 family.</text>
</comment>
<accession>A0A7W8IL86</accession>
<dbReference type="InterPro" id="IPR012768">
    <property type="entry name" value="Trehalose_TreZ"/>
</dbReference>
<evidence type="ECO:0000256" key="4">
    <source>
        <dbReference type="ARBA" id="ARBA00012268"/>
    </source>
</evidence>
<dbReference type="InterPro" id="IPR013783">
    <property type="entry name" value="Ig-like_fold"/>
</dbReference>
<reference evidence="19" key="1">
    <citation type="submission" date="2020-08" db="EMBL/GenBank/DDBJ databases">
        <title>Genomic Encyclopedia of Type Strains, Phase IV (KMG-V): Genome sequencing to study the core and pangenomes of soil and plant-associated prokaryotes.</title>
        <authorList>
            <person name="Whitman W."/>
        </authorList>
    </citation>
    <scope>NUCLEOTIDE SEQUENCE [LARGE SCALE GENOMIC DNA]</scope>
    <source>
        <strain evidence="19">M8UP27</strain>
    </source>
</reference>
<protein>
    <recommendedName>
        <fullName evidence="5 13">Malto-oligosyltrehalose trehalohydrolase</fullName>
        <shortName evidence="14">MTHase</shortName>
        <ecNumber evidence="4 13">3.2.1.141</ecNumber>
    </recommendedName>
    <alternativeName>
        <fullName evidence="11 14">4-alpha-D-((1-&gt;4)-alpha-D-glucano)trehalose trehalohydrolase</fullName>
    </alternativeName>
    <alternativeName>
        <fullName evidence="10 14">Maltooligosyl trehalose trehalohydrolase</fullName>
    </alternativeName>
</protein>
<comment type="catalytic activity">
    <reaction evidence="12 14">
        <text>hydrolysis of (1-&gt;4)-alpha-D-glucosidic linkage in 4-alpha-D-[(1-&gt;4)-alpha-D-glucanosyl]n trehalose to yield trehalose and (1-&gt;4)-alpha-D-glucan.</text>
        <dbReference type="EC" id="3.2.1.141"/>
    </reaction>
</comment>
<evidence type="ECO:0000256" key="12">
    <source>
        <dbReference type="ARBA" id="ARBA00034013"/>
    </source>
</evidence>
<evidence type="ECO:0000256" key="1">
    <source>
        <dbReference type="ARBA" id="ARBA00004496"/>
    </source>
</evidence>
<keyword evidence="8" id="KW-0119">Carbohydrate metabolism</keyword>
<dbReference type="GO" id="GO:0005992">
    <property type="term" value="P:trehalose biosynthetic process"/>
    <property type="evidence" value="ECO:0007669"/>
    <property type="project" value="UniProtKB-UniRule"/>
</dbReference>
<feature type="active site" description="Nucleophile" evidence="15">
    <location>
        <position position="247"/>
    </location>
</feature>
<proteinExistence type="inferred from homology"/>
<evidence type="ECO:0000256" key="2">
    <source>
        <dbReference type="ARBA" id="ARBA00005199"/>
    </source>
</evidence>
<dbReference type="SUPFAM" id="SSF81296">
    <property type="entry name" value="E set domains"/>
    <property type="match status" value="1"/>
</dbReference>
<dbReference type="AlphaFoldDB" id="A0A7W8IL86"/>
<dbReference type="InterPro" id="IPR006047">
    <property type="entry name" value="GH13_cat_dom"/>
</dbReference>
<dbReference type="NCBIfam" id="TIGR02402">
    <property type="entry name" value="trehalose_TreZ"/>
    <property type="match status" value="1"/>
</dbReference>
<dbReference type="InterPro" id="IPR014756">
    <property type="entry name" value="Ig_E-set"/>
</dbReference>
<dbReference type="GO" id="GO:0005737">
    <property type="term" value="C:cytoplasm"/>
    <property type="evidence" value="ECO:0007669"/>
    <property type="project" value="UniProtKB-SubCell"/>
</dbReference>
<evidence type="ECO:0000256" key="6">
    <source>
        <dbReference type="ARBA" id="ARBA00022490"/>
    </source>
</evidence>
<evidence type="ECO:0000256" key="10">
    <source>
        <dbReference type="ARBA" id="ARBA00032057"/>
    </source>
</evidence>
<sequence>MHKFSVWAPVASKVGVKIGDVTYPLNGPDEHGWWSASVREAGVGTDYGFVIGEDPKAWPDPRSEWQPNGVHGLSRLYDHGAFQWNDRGWSAPALSHAVIYELHVGTFTPGGTFDSAIEKLGYLVELGITHVELMPVAAFPGGQGWGYDGAALFAVTEQYGGPDGLKRLVDACHARGLAVLLDVVYNHFGPVGNYSGKYGPYITERHHTPWGGAINFEGEGSDEVRRFFCDNALMWMREYHIDGLRLDAVHEYVDRSAVHFMEQLSSEVKALSAKLGRRLVLIAESDLNDPRVVTPAQSGGYGMDAQWSDDFHHSLFTVLALEGQGKGYYSDFGTLEKLAKALTKNFVQDGSYSQYRRRSHGRPADDLSPHHFLGYIQNHDQVGNRAVGDRVDQVVGFDRAKVAAAIVMTAPFIPMIFQGEEYAASTPFLYFADHDDPEMAKAVKNGRRSEFAAFGWKPEDIPDPEKVETFLRSKLNWEEVHEGRHAEMLDWYRRLIQLRRGSVALNDGAVGHVRASFDERRRWLIFERGVVTVMCNLGAEKVELPHSRRAQLLLASKAGVVVKDGSVELPADSAAILSSEAMR</sequence>
<evidence type="ECO:0000256" key="11">
    <source>
        <dbReference type="ARBA" id="ARBA00033284"/>
    </source>
</evidence>
<evidence type="ECO:0000256" key="14">
    <source>
        <dbReference type="PIRNR" id="PIRNR006337"/>
    </source>
</evidence>
<dbReference type="Pfam" id="PF11941">
    <property type="entry name" value="DUF3459"/>
    <property type="match status" value="1"/>
</dbReference>
<name>A0A7W8IL86_9BACT</name>
<dbReference type="CDD" id="cd11325">
    <property type="entry name" value="AmyAc_GTHase"/>
    <property type="match status" value="1"/>
</dbReference>
<dbReference type="Gene3D" id="2.60.40.10">
    <property type="entry name" value="Immunoglobulins"/>
    <property type="match status" value="1"/>
</dbReference>
<comment type="subcellular location">
    <subcellularLocation>
        <location evidence="1 15">Cytoplasm</location>
    </subcellularLocation>
</comment>
<dbReference type="Proteomes" id="UP000568106">
    <property type="component" value="Unassembled WGS sequence"/>
</dbReference>